<feature type="transmembrane region" description="Helical" evidence="2">
    <location>
        <begin position="365"/>
        <end position="384"/>
    </location>
</feature>
<feature type="transmembrane region" description="Helical" evidence="2">
    <location>
        <begin position="143"/>
        <end position="161"/>
    </location>
</feature>
<dbReference type="Proteomes" id="UP000747399">
    <property type="component" value="Unassembled WGS sequence"/>
</dbReference>
<accession>A0A8J4B7G5</accession>
<dbReference type="GO" id="GO:0008374">
    <property type="term" value="F:O-acyltransferase activity"/>
    <property type="evidence" value="ECO:0007669"/>
    <property type="project" value="InterPro"/>
</dbReference>
<evidence type="ECO:0000256" key="1">
    <source>
        <dbReference type="SAM" id="MobiDB-lite"/>
    </source>
</evidence>
<feature type="transmembrane region" description="Helical" evidence="2">
    <location>
        <begin position="173"/>
        <end position="193"/>
    </location>
</feature>
<evidence type="ECO:0000313" key="4">
    <source>
        <dbReference type="Proteomes" id="UP000747399"/>
    </source>
</evidence>
<dbReference type="GO" id="GO:0006629">
    <property type="term" value="P:lipid metabolic process"/>
    <property type="evidence" value="ECO:0007669"/>
    <property type="project" value="InterPro"/>
</dbReference>
<name>A0A8J4B7G5_9CHLO</name>
<feature type="transmembrane region" description="Helical" evidence="2">
    <location>
        <begin position="67"/>
        <end position="90"/>
    </location>
</feature>
<feature type="transmembrane region" description="Helical" evidence="2">
    <location>
        <begin position="42"/>
        <end position="61"/>
    </location>
</feature>
<dbReference type="AlphaFoldDB" id="A0A8J4B7G5"/>
<sequence>MHPPFWDTGITSNWRILGIALSYTVLAGWLKYFVGPRSLGSARVITALPVFVINTICPWIFNWNEELLLRVSTVFILSWMCNFKVLAFCWGRPPLWESMTVPQFAVAILLPLFPKPPESSETGPRGRLHDTSAGSATSLATRWIAKIALLGFTVFLVVQFGDSMPTPLLHYTYAFALYAFVGFLMDGPAALALEALGLQLIPTFDHPWMSSSLADFWGRRWNIPAASMLRTIVYDTVISGSLVKPARAHSRGTAPPSSSPLAHKTAEEVLDTLVPSASDATPQGSGAPASLKQRRGGHYQNDQNQNQNQNDQQQHQQHQRLRKHEASMLRRQLALNCTFFVSGIIHEYIAWLITGDGKWGWKWTAFFWVQAPLITLEAICSRQLRRLKVNIPRPLAILLTHLVLELTAYDLFFGFVDKDTGIAARTVAAVSASYHSLLAPLQPLIARLGLGL</sequence>
<reference evidence="3" key="1">
    <citation type="journal article" date="2021" name="Proc. Natl. Acad. Sci. U.S.A.">
        <title>Three genomes in the algal genus Volvox reveal the fate of a haploid sex-determining region after a transition to homothallism.</title>
        <authorList>
            <person name="Yamamoto K."/>
            <person name="Hamaji T."/>
            <person name="Kawai-Toyooka H."/>
            <person name="Matsuzaki R."/>
            <person name="Takahashi F."/>
            <person name="Nishimura Y."/>
            <person name="Kawachi M."/>
            <person name="Noguchi H."/>
            <person name="Minakuchi Y."/>
            <person name="Umen J.G."/>
            <person name="Toyoda A."/>
            <person name="Nozaki H."/>
        </authorList>
    </citation>
    <scope>NUCLEOTIDE SEQUENCE</scope>
    <source>
        <strain evidence="3">NIES-3780</strain>
    </source>
</reference>
<comment type="caution">
    <text evidence="3">The sequence shown here is derived from an EMBL/GenBank/DDBJ whole genome shotgun (WGS) entry which is preliminary data.</text>
</comment>
<dbReference type="EMBL" id="BNCO01000020">
    <property type="protein sequence ID" value="GIL54911.1"/>
    <property type="molecule type" value="Genomic_DNA"/>
</dbReference>
<organism evidence="3 4">
    <name type="scientific">Volvox africanus</name>
    <dbReference type="NCBI Taxonomy" id="51714"/>
    <lineage>
        <taxon>Eukaryota</taxon>
        <taxon>Viridiplantae</taxon>
        <taxon>Chlorophyta</taxon>
        <taxon>core chlorophytes</taxon>
        <taxon>Chlorophyceae</taxon>
        <taxon>CS clade</taxon>
        <taxon>Chlamydomonadales</taxon>
        <taxon>Volvocaceae</taxon>
        <taxon>Volvox</taxon>
    </lineage>
</organism>
<keyword evidence="2" id="KW-1133">Transmembrane helix</keyword>
<feature type="region of interest" description="Disordered" evidence="1">
    <location>
        <begin position="276"/>
        <end position="323"/>
    </location>
</feature>
<evidence type="ECO:0000313" key="3">
    <source>
        <dbReference type="EMBL" id="GIL54911.1"/>
    </source>
</evidence>
<feature type="compositionally biased region" description="Low complexity" evidence="1">
    <location>
        <begin position="300"/>
        <end position="316"/>
    </location>
</feature>
<keyword evidence="2" id="KW-0472">Membrane</keyword>
<dbReference type="PANTHER" id="PTHR31595">
    <property type="entry name" value="LONG-CHAIN-ALCOHOL O-FATTY-ACYLTRANSFERASE 3-RELATED"/>
    <property type="match status" value="1"/>
</dbReference>
<proteinExistence type="predicted"/>
<feature type="transmembrane region" description="Helical" evidence="2">
    <location>
        <begin position="396"/>
        <end position="416"/>
    </location>
</feature>
<dbReference type="PANTHER" id="PTHR31595:SF57">
    <property type="entry name" value="OS04G0481900 PROTEIN"/>
    <property type="match status" value="1"/>
</dbReference>
<keyword evidence="4" id="KW-1185">Reference proteome</keyword>
<evidence type="ECO:0008006" key="5">
    <source>
        <dbReference type="Google" id="ProtNLM"/>
    </source>
</evidence>
<gene>
    <name evidence="3" type="ORF">Vafri_10609</name>
</gene>
<feature type="transmembrane region" description="Helical" evidence="2">
    <location>
        <begin position="12"/>
        <end position="30"/>
    </location>
</feature>
<protein>
    <recommendedName>
        <fullName evidence="5">Wax synthase domain-containing protein</fullName>
    </recommendedName>
</protein>
<evidence type="ECO:0000256" key="2">
    <source>
        <dbReference type="SAM" id="Phobius"/>
    </source>
</evidence>
<keyword evidence="2" id="KW-0812">Transmembrane</keyword>
<dbReference type="InterPro" id="IPR044851">
    <property type="entry name" value="Wax_synthase"/>
</dbReference>
<feature type="transmembrane region" description="Helical" evidence="2">
    <location>
        <begin position="333"/>
        <end position="353"/>
    </location>
</feature>